<feature type="domain" description="PKD/Chitinase" evidence="1">
    <location>
        <begin position="459"/>
        <end position="541"/>
    </location>
</feature>
<keyword evidence="3" id="KW-1185">Reference proteome</keyword>
<dbReference type="Pfam" id="PF22352">
    <property type="entry name" value="K319L-like_PKD"/>
    <property type="match status" value="2"/>
</dbReference>
<dbReference type="AlphaFoldDB" id="A0A919BKB6"/>
<feature type="domain" description="PKD/Chitinase" evidence="1">
    <location>
        <begin position="261"/>
        <end position="350"/>
    </location>
</feature>
<proteinExistence type="predicted"/>
<evidence type="ECO:0000313" key="3">
    <source>
        <dbReference type="Proteomes" id="UP000623842"/>
    </source>
</evidence>
<dbReference type="PROSITE" id="PS51257">
    <property type="entry name" value="PROKAR_LIPOPROTEIN"/>
    <property type="match status" value="1"/>
</dbReference>
<dbReference type="GO" id="GO:0016020">
    <property type="term" value="C:membrane"/>
    <property type="evidence" value="ECO:0007669"/>
    <property type="project" value="TreeGrafter"/>
</dbReference>
<reference evidence="2" key="1">
    <citation type="journal article" date="2014" name="Int. J. Syst. Evol. Microbiol.">
        <title>Complete genome sequence of Corynebacterium casei LMG S-19264T (=DSM 44701T), isolated from a smear-ripened cheese.</title>
        <authorList>
            <consortium name="US DOE Joint Genome Institute (JGI-PGF)"/>
            <person name="Walter F."/>
            <person name="Albersmeier A."/>
            <person name="Kalinowski J."/>
            <person name="Ruckert C."/>
        </authorList>
    </citation>
    <scope>NUCLEOTIDE SEQUENCE</scope>
    <source>
        <strain evidence="2">KCTC 42731</strain>
    </source>
</reference>
<dbReference type="InterPro" id="IPR013783">
    <property type="entry name" value="Ig-like_fold"/>
</dbReference>
<accession>A0A919BKB6</accession>
<dbReference type="CDD" id="cd00146">
    <property type="entry name" value="PKD"/>
    <property type="match status" value="1"/>
</dbReference>
<dbReference type="Proteomes" id="UP000623842">
    <property type="component" value="Unassembled WGS sequence"/>
</dbReference>
<name>A0A919BKB6_9GAMM</name>
<dbReference type="PANTHER" id="PTHR46182">
    <property type="entry name" value="FI19480P1"/>
    <property type="match status" value="1"/>
</dbReference>
<sequence>MSLVIDKYKKETNMDSLWVKVVAVAFAIGISGCGGGGGSNKVDTGSVAQVNKAPTAKIEADKLEITAFDAITINGDKSSDPDGDELTYQWKFFDENGVQIAFRIKTENGKAVYDDKVITRRSFHFYPEMWGNYTVELTVSDGKLSDTTKQTIKINPHTRDYPEASIAGVITGKVGSVLWFSGEQSTGAIGQRINYSWQLTDKPDNSQAQTKNDNQPRAFFIPDVSGTYELTLTVTHVDNNLDNSTSIIIKVDDLTQNTAPVAVVKFDERNFTLGEAITLDGSKSYDADGDVLTYQWRWGDKPSSSSATLSTNSKVAQFTADVIGRYDVKLLVSDGVSSSEKVAQINVVNVNVAPVANAGTDITMNVNDTTILDGKASTDPEKQPLRYKWSLASRPENSGYNTLDNPSLNTRSDFTFQPDVVGEYVFNLKVYDGQLYSNADAVTVTVVQNTIPVAVLPEDLIVYSDDTVVIDGSKSYDSDNQSLTYTWSIKSKPTYFFGRLTTQGSKASFTPTENGSYIIQLIVNDGEQDSIEETMLIVRETPVFTRVISGRFVDQLGNPIANVSVSGLRGNEVETNANGEFSLTLQSERENDGVFNSIDLMYTFRTEVNLNLMNYDEGDVDLGDFVLPVHQWKEITLTSCDGYSGSSQVGLTFRTITLDTPQLLFLTEINKQASVDGAKLNVLLPATALTGVYNTELKYTISTDDGKGTFTHEFQHDDTQLDVINLTVCEP</sequence>
<dbReference type="InterPro" id="IPR022409">
    <property type="entry name" value="PKD/Chitinase_dom"/>
</dbReference>
<evidence type="ECO:0000313" key="2">
    <source>
        <dbReference type="EMBL" id="GHF95870.1"/>
    </source>
</evidence>
<comment type="caution">
    <text evidence="2">The sequence shown here is derived from an EMBL/GenBank/DDBJ whole genome shotgun (WGS) entry which is preliminary data.</text>
</comment>
<feature type="domain" description="PKD/Chitinase" evidence="1">
    <location>
        <begin position="163"/>
        <end position="254"/>
    </location>
</feature>
<organism evidence="2 3">
    <name type="scientific">Thalassotalea marina</name>
    <dbReference type="NCBI Taxonomy" id="1673741"/>
    <lineage>
        <taxon>Bacteria</taxon>
        <taxon>Pseudomonadati</taxon>
        <taxon>Pseudomonadota</taxon>
        <taxon>Gammaproteobacteria</taxon>
        <taxon>Alteromonadales</taxon>
        <taxon>Colwelliaceae</taxon>
        <taxon>Thalassotalea</taxon>
    </lineage>
</organism>
<dbReference type="InterPro" id="IPR000601">
    <property type="entry name" value="PKD_dom"/>
</dbReference>
<dbReference type="Gene3D" id="2.60.40.10">
    <property type="entry name" value="Immunoglobulins"/>
    <property type="match status" value="5"/>
</dbReference>
<dbReference type="InterPro" id="IPR035986">
    <property type="entry name" value="PKD_dom_sf"/>
</dbReference>
<feature type="domain" description="PKD/Chitinase" evidence="1">
    <location>
        <begin position="55"/>
        <end position="157"/>
    </location>
</feature>
<reference evidence="2" key="2">
    <citation type="submission" date="2020-09" db="EMBL/GenBank/DDBJ databases">
        <authorList>
            <person name="Sun Q."/>
            <person name="Kim S."/>
        </authorList>
    </citation>
    <scope>NUCLEOTIDE SEQUENCE</scope>
    <source>
        <strain evidence="2">KCTC 42731</strain>
    </source>
</reference>
<dbReference type="SMART" id="SM00089">
    <property type="entry name" value="PKD"/>
    <property type="match status" value="4"/>
</dbReference>
<dbReference type="RefSeq" id="WP_189771118.1">
    <property type="nucleotide sequence ID" value="NZ_BNCK01000005.1"/>
</dbReference>
<dbReference type="GO" id="GO:0031410">
    <property type="term" value="C:cytoplasmic vesicle"/>
    <property type="evidence" value="ECO:0007669"/>
    <property type="project" value="TreeGrafter"/>
</dbReference>
<dbReference type="Pfam" id="PF18911">
    <property type="entry name" value="PKD_4"/>
    <property type="match status" value="2"/>
</dbReference>
<gene>
    <name evidence="2" type="ORF">GCM10017161_25230</name>
</gene>
<dbReference type="PANTHER" id="PTHR46182:SF2">
    <property type="entry name" value="FI19480P1"/>
    <property type="match status" value="1"/>
</dbReference>
<dbReference type="InterPro" id="IPR029865">
    <property type="entry name" value="KIAA0319-like"/>
</dbReference>
<dbReference type="SUPFAM" id="SSF49299">
    <property type="entry name" value="PKD domain"/>
    <property type="match status" value="3"/>
</dbReference>
<protein>
    <recommendedName>
        <fullName evidence="1">PKD/Chitinase domain-containing protein</fullName>
    </recommendedName>
</protein>
<evidence type="ECO:0000259" key="1">
    <source>
        <dbReference type="SMART" id="SM00089"/>
    </source>
</evidence>
<dbReference type="EMBL" id="BNCK01000005">
    <property type="protein sequence ID" value="GHF95870.1"/>
    <property type="molecule type" value="Genomic_DNA"/>
</dbReference>